<dbReference type="InterPro" id="IPR019734">
    <property type="entry name" value="TPR_rpt"/>
</dbReference>
<evidence type="ECO:0000256" key="5">
    <source>
        <dbReference type="ARBA" id="ARBA00022884"/>
    </source>
</evidence>
<protein>
    <submittedName>
        <fullName evidence="11">Interferon-induced protein with tetratricopeptide repeats 2 isoform X1</fullName>
    </submittedName>
</protein>
<dbReference type="GeneID" id="110285848"/>
<dbReference type="Gene3D" id="1.25.40.10">
    <property type="entry name" value="Tetratricopeptide repeat domain"/>
    <property type="match status" value="3"/>
</dbReference>
<organism evidence="10 11">
    <name type="scientific">Mus caroli</name>
    <name type="common">Ryukyu mouse</name>
    <name type="synonym">Ricefield mouse</name>
    <dbReference type="NCBI Taxonomy" id="10089"/>
    <lineage>
        <taxon>Eukaryota</taxon>
        <taxon>Metazoa</taxon>
        <taxon>Chordata</taxon>
        <taxon>Craniata</taxon>
        <taxon>Vertebrata</taxon>
        <taxon>Euteleostomi</taxon>
        <taxon>Mammalia</taxon>
        <taxon>Eutheria</taxon>
        <taxon>Euarchontoglires</taxon>
        <taxon>Glires</taxon>
        <taxon>Rodentia</taxon>
        <taxon>Myomorpha</taxon>
        <taxon>Muroidea</taxon>
        <taxon>Muridae</taxon>
        <taxon>Murinae</taxon>
        <taxon>Mus</taxon>
        <taxon>Mus</taxon>
    </lineage>
</organism>
<dbReference type="PANTHER" id="PTHR10271">
    <property type="entry name" value="INTERFERON-INDUCED PROTEIN WITH TETRATRICOPEPTIDE REPEATS"/>
    <property type="match status" value="1"/>
</dbReference>
<evidence type="ECO:0000256" key="2">
    <source>
        <dbReference type="ARBA" id="ARBA00022737"/>
    </source>
</evidence>
<dbReference type="InterPro" id="IPR011990">
    <property type="entry name" value="TPR-like_helical_dom_sf"/>
</dbReference>
<dbReference type="GO" id="GO:0035457">
    <property type="term" value="P:cellular response to interferon-alpha"/>
    <property type="evidence" value="ECO:0007669"/>
    <property type="project" value="UniProtKB-ARBA"/>
</dbReference>
<proteinExistence type="inferred from homology"/>
<feature type="compositionally biased region" description="Basic and acidic residues" evidence="9">
    <location>
        <begin position="505"/>
        <end position="517"/>
    </location>
</feature>
<evidence type="ECO:0000256" key="7">
    <source>
        <dbReference type="ARBA" id="ARBA00038336"/>
    </source>
</evidence>
<dbReference type="GO" id="GO:0051607">
    <property type="term" value="P:defense response to virus"/>
    <property type="evidence" value="ECO:0007669"/>
    <property type="project" value="UniProtKB-KW"/>
</dbReference>
<evidence type="ECO:0000256" key="3">
    <source>
        <dbReference type="ARBA" id="ARBA00022803"/>
    </source>
</evidence>
<evidence type="ECO:0000256" key="4">
    <source>
        <dbReference type="ARBA" id="ARBA00022859"/>
    </source>
</evidence>
<feature type="region of interest" description="Disordered" evidence="9">
    <location>
        <begin position="505"/>
        <end position="535"/>
    </location>
</feature>
<evidence type="ECO:0000313" key="10">
    <source>
        <dbReference type="Proteomes" id="UP000515126"/>
    </source>
</evidence>
<evidence type="ECO:0000256" key="6">
    <source>
        <dbReference type="ARBA" id="ARBA00023118"/>
    </source>
</evidence>
<dbReference type="GO" id="GO:0005829">
    <property type="term" value="C:cytosol"/>
    <property type="evidence" value="ECO:0007669"/>
    <property type="project" value="TreeGrafter"/>
</dbReference>
<dbReference type="GO" id="GO:0045087">
    <property type="term" value="P:innate immune response"/>
    <property type="evidence" value="ECO:0007669"/>
    <property type="project" value="UniProtKB-KW"/>
</dbReference>
<gene>
    <name evidence="11" type="primary">Ifit2</name>
</gene>
<sequence length="535" mass="62637">MEEYIPSRAFLLNKLKVLHRSRKRNQPLLYIGLEHFIRRQRKRLPGVWLQPCFERSDTADSYTAVMSTASKESLESNLRQLKCHFTWNLIAEDESLDEFEDRVFNKDEFQNSEFKATMCNILAYVKHCRGLNEAALQCLGEAEGFIQQQHPDQVEIRSLVTWGNYAWVYYHMGQFSKAQAYLDKVEQVCKKFSSPYRIENPALDCEEGWARLKCTKNQNERVKVCFQKALEKDPKNPEFTSGWAIANYRLDDWPARNDYIDSLEQAIQLSPDNTYVKVLLALKLDAEHKNQAKALVEEALKKDPSAIDTLLSAARFYCKVYETDRAIQLLRKALEKLPNNAYVHYYIGCCYRSKVHHMLNRREMVFNGDRKKLEEVIQLAVNHLRKAEEIKEMLEYSCSFLADLYAIAKKYDEADYYFQKELSKDLPPGPKQLLHLRYGNFQFFQMKREDKAIYHYMEGVKIKKKTLPKEKMRKKLQRIALRRLHEDESDSEALHILAFLRENEEGQQADKDSERGVDSANQVPPASLDEAGAEY</sequence>
<dbReference type="AlphaFoldDB" id="A0A6P7QSQ8"/>
<dbReference type="FunFam" id="1.25.40.10:FF:000036">
    <property type="entry name" value="interferon-induced protein with tetratricopeptide repeats 5"/>
    <property type="match status" value="1"/>
</dbReference>
<dbReference type="Pfam" id="PF14559">
    <property type="entry name" value="TPR_19"/>
    <property type="match status" value="1"/>
</dbReference>
<keyword evidence="4" id="KW-0391">Immunity</keyword>
<dbReference type="SUPFAM" id="SSF48452">
    <property type="entry name" value="TPR-like"/>
    <property type="match status" value="1"/>
</dbReference>
<keyword evidence="5" id="KW-0694">RNA-binding</keyword>
<evidence type="ECO:0000256" key="8">
    <source>
        <dbReference type="PROSITE-ProRule" id="PRU00339"/>
    </source>
</evidence>
<dbReference type="SMART" id="SM00028">
    <property type="entry name" value="TPR"/>
    <property type="match status" value="3"/>
</dbReference>
<dbReference type="Proteomes" id="UP000515126">
    <property type="component" value="Chromosome 19"/>
</dbReference>
<keyword evidence="3 8" id="KW-0802">TPR repeat</keyword>
<reference evidence="11" key="1">
    <citation type="submission" date="2025-08" db="UniProtKB">
        <authorList>
            <consortium name="RefSeq"/>
        </authorList>
    </citation>
    <scope>IDENTIFICATION</scope>
</reference>
<name>A0A6P7QSQ8_MUSCR</name>
<dbReference type="GO" id="GO:0003723">
    <property type="term" value="F:RNA binding"/>
    <property type="evidence" value="ECO:0007669"/>
    <property type="project" value="UniProtKB-KW"/>
</dbReference>
<dbReference type="PANTHER" id="PTHR10271:SF4">
    <property type="entry name" value="INTERFERON-INDUCED PROTEIN WITH TETRATRICOPEPTIDE REPEATS 2"/>
    <property type="match status" value="1"/>
</dbReference>
<evidence type="ECO:0000313" key="11">
    <source>
        <dbReference type="RefSeq" id="XP_029328681.1"/>
    </source>
</evidence>
<dbReference type="CTD" id="3433"/>
<dbReference type="RefSeq" id="XP_029328681.1">
    <property type="nucleotide sequence ID" value="XM_029472821.1"/>
</dbReference>
<keyword evidence="2" id="KW-0677">Repeat</keyword>
<keyword evidence="10" id="KW-1185">Reference proteome</keyword>
<evidence type="ECO:0000256" key="1">
    <source>
        <dbReference type="ARBA" id="ARBA00022588"/>
    </source>
</evidence>
<evidence type="ECO:0000256" key="9">
    <source>
        <dbReference type="SAM" id="MobiDB-lite"/>
    </source>
</evidence>
<accession>A0A6P7QSQ8</accession>
<comment type="similarity">
    <text evidence="7">Belongs to the IFIT family.</text>
</comment>
<keyword evidence="1" id="KW-0399">Innate immunity</keyword>
<keyword evidence="6" id="KW-0051">Antiviral defense</keyword>
<dbReference type="PROSITE" id="PS50005">
    <property type="entry name" value="TPR"/>
    <property type="match status" value="1"/>
</dbReference>
<feature type="repeat" description="TPR" evidence="8">
    <location>
        <begin position="307"/>
        <end position="340"/>
    </location>
</feature>